<keyword evidence="8 10" id="KW-0131">Cell cycle</keyword>
<keyword evidence="1 10" id="KW-0963">Cytoplasm</keyword>
<evidence type="ECO:0000256" key="11">
    <source>
        <dbReference type="RuleBase" id="RU004136"/>
    </source>
</evidence>
<keyword evidence="5 10" id="KW-0067">ATP-binding</keyword>
<dbReference type="GO" id="GO:0005524">
    <property type="term" value="F:ATP binding"/>
    <property type="evidence" value="ECO:0007669"/>
    <property type="project" value="UniProtKB-UniRule"/>
</dbReference>
<evidence type="ECO:0000259" key="14">
    <source>
        <dbReference type="Pfam" id="PF08245"/>
    </source>
</evidence>
<sequence>MIRRTLAEIAVMAGGTLAQGTPGDAVIHGVSKDTRTLAEGSLYVPLIGESFDGHVFADAAFERGAAVSLWQTDRLNPPPGKPLILVDDTLAALQRLAQAYRRQLKARVVGITGSNGKTTTKDMTGAVLATAFRVHKTAGNYNNHIGLPLTLLELDEDTEIAVLEMGMSGRGEIELLSRLAEPELAVITNIGDAHLLQLGSRTEIARAKTEILAGLLPGGALIYHGDEPLIEEVLPELTQPGRMKADGYAKVRFGAGAANDLYPLEMKLDAKGTHFVVNTDPGVPFYIPLLGGHNAVNALAAIAVGKYFGLDAARMTEGLQSLVVTGMRIEVSQAPSGLTVWNDAYNASPTSMRAALSLLHEATGYSRKFAVLGDMLELGPEEAEFHRDIGRFVEPDEVEAVYLYGPLARHIAEGARERFPAERVRHFEDKEELARALGQAAAARDVVLIKGSRGMRMEQLASFLMQLGG</sequence>
<dbReference type="eggNOG" id="COG0770">
    <property type="taxonomic scope" value="Bacteria"/>
</dbReference>
<dbReference type="OrthoDB" id="9801978at2"/>
<comment type="caution">
    <text evidence="15">The sequence shown here is derived from an EMBL/GenBank/DDBJ whole genome shotgun (WGS) entry which is preliminary data.</text>
</comment>
<dbReference type="InterPro" id="IPR036565">
    <property type="entry name" value="Mur-like_cat_sf"/>
</dbReference>
<comment type="pathway">
    <text evidence="10 11">Cell wall biogenesis; peptidoglycan biosynthesis.</text>
</comment>
<keyword evidence="7 10" id="KW-0573">Peptidoglycan synthesis</keyword>
<dbReference type="InterPro" id="IPR013221">
    <property type="entry name" value="Mur_ligase_cen"/>
</dbReference>
<evidence type="ECO:0000256" key="10">
    <source>
        <dbReference type="HAMAP-Rule" id="MF_02019"/>
    </source>
</evidence>
<reference evidence="15 16" key="1">
    <citation type="submission" date="2014-06" db="EMBL/GenBank/DDBJ databases">
        <title>Draft genome sequence of Paenibacillus sp. MSt1.</title>
        <authorList>
            <person name="Aw Y.K."/>
            <person name="Ong K.S."/>
            <person name="Gan H.M."/>
            <person name="Lee S.M."/>
        </authorList>
    </citation>
    <scope>NUCLEOTIDE SEQUENCE [LARGE SCALE GENOMIC DNA]</scope>
    <source>
        <strain evidence="15 16">MSt1</strain>
    </source>
</reference>
<name>A0A081P955_9BACL</name>
<dbReference type="GO" id="GO:0071555">
    <property type="term" value="P:cell wall organization"/>
    <property type="evidence" value="ECO:0007669"/>
    <property type="project" value="UniProtKB-KW"/>
</dbReference>
<dbReference type="Gene3D" id="3.40.1390.10">
    <property type="entry name" value="MurE/MurF, N-terminal domain"/>
    <property type="match status" value="1"/>
</dbReference>
<evidence type="ECO:0000256" key="5">
    <source>
        <dbReference type="ARBA" id="ARBA00022840"/>
    </source>
</evidence>
<dbReference type="SUPFAM" id="SSF63418">
    <property type="entry name" value="MurE/MurF N-terminal domain"/>
    <property type="match status" value="1"/>
</dbReference>
<dbReference type="GO" id="GO:0005737">
    <property type="term" value="C:cytoplasm"/>
    <property type="evidence" value="ECO:0007669"/>
    <property type="project" value="UniProtKB-SubCell"/>
</dbReference>
<dbReference type="GO" id="GO:0008360">
    <property type="term" value="P:regulation of cell shape"/>
    <property type="evidence" value="ECO:0007669"/>
    <property type="project" value="UniProtKB-KW"/>
</dbReference>
<dbReference type="InterPro" id="IPR035911">
    <property type="entry name" value="MurE/MurF_N"/>
</dbReference>
<dbReference type="SUPFAM" id="SSF53244">
    <property type="entry name" value="MurD-like peptide ligases, peptide-binding domain"/>
    <property type="match status" value="1"/>
</dbReference>
<comment type="similarity">
    <text evidence="10">Belongs to the MurCDEF family. MurF subfamily.</text>
</comment>
<dbReference type="NCBIfam" id="TIGR01143">
    <property type="entry name" value="murF"/>
    <property type="match status" value="1"/>
</dbReference>
<organism evidence="15 16">
    <name type="scientific">Paenibacillus tyrfis</name>
    <dbReference type="NCBI Taxonomy" id="1501230"/>
    <lineage>
        <taxon>Bacteria</taxon>
        <taxon>Bacillati</taxon>
        <taxon>Bacillota</taxon>
        <taxon>Bacilli</taxon>
        <taxon>Bacillales</taxon>
        <taxon>Paenibacillaceae</taxon>
        <taxon>Paenibacillus</taxon>
    </lineage>
</organism>
<evidence type="ECO:0000313" key="15">
    <source>
        <dbReference type="EMBL" id="KEQ27228.1"/>
    </source>
</evidence>
<keyword evidence="9 10" id="KW-0961">Cell wall biogenesis/degradation</keyword>
<keyword evidence="3 10" id="KW-0132">Cell division</keyword>
<dbReference type="GO" id="GO:0008766">
    <property type="term" value="F:UDP-N-acetylmuramoylalanyl-D-glutamyl-2,6-diaminopimelate-D-alanyl-D-alanine ligase activity"/>
    <property type="evidence" value="ECO:0007669"/>
    <property type="project" value="RHEA"/>
</dbReference>
<dbReference type="InterPro" id="IPR036615">
    <property type="entry name" value="Mur_ligase_C_dom_sf"/>
</dbReference>
<dbReference type="UniPathway" id="UPA00219"/>
<accession>A0A081P955</accession>
<dbReference type="EMBL" id="JNVM01000004">
    <property type="protein sequence ID" value="KEQ27228.1"/>
    <property type="molecule type" value="Genomic_DNA"/>
</dbReference>
<evidence type="ECO:0000256" key="8">
    <source>
        <dbReference type="ARBA" id="ARBA00023306"/>
    </source>
</evidence>
<dbReference type="InterPro" id="IPR000713">
    <property type="entry name" value="Mur_ligase_N"/>
</dbReference>
<protein>
    <recommendedName>
        <fullName evidence="10 11">UDP-N-acetylmuramoyl-tripeptide--D-alanyl-D-alanine ligase</fullName>
        <ecNumber evidence="10 11">6.3.2.10</ecNumber>
    </recommendedName>
    <alternativeName>
        <fullName evidence="10">D-alanyl-D-alanine-adding enzyme</fullName>
    </alternativeName>
</protein>
<dbReference type="InterPro" id="IPR005863">
    <property type="entry name" value="UDP-N-AcMur_synth"/>
</dbReference>
<evidence type="ECO:0000256" key="4">
    <source>
        <dbReference type="ARBA" id="ARBA00022741"/>
    </source>
</evidence>
<proteinExistence type="inferred from homology"/>
<comment type="function">
    <text evidence="10 11">Involved in cell wall formation. Catalyzes the final step in the synthesis of UDP-N-acetylmuramoyl-pentapeptide, the precursor of murein.</text>
</comment>
<evidence type="ECO:0000256" key="1">
    <source>
        <dbReference type="ARBA" id="ARBA00022490"/>
    </source>
</evidence>
<dbReference type="RefSeq" id="WP_036677319.1">
    <property type="nucleotide sequence ID" value="NZ_JNVM01000004.1"/>
</dbReference>
<keyword evidence="6 10" id="KW-0133">Cell shape</keyword>
<evidence type="ECO:0000256" key="2">
    <source>
        <dbReference type="ARBA" id="ARBA00022598"/>
    </source>
</evidence>
<feature type="binding site" evidence="10">
    <location>
        <begin position="113"/>
        <end position="119"/>
    </location>
    <ligand>
        <name>ATP</name>
        <dbReference type="ChEBI" id="CHEBI:30616"/>
    </ligand>
</feature>
<keyword evidence="16" id="KW-1185">Reference proteome</keyword>
<feature type="domain" description="Mur ligase C-terminal" evidence="13">
    <location>
        <begin position="327"/>
        <end position="453"/>
    </location>
</feature>
<comment type="catalytic activity">
    <reaction evidence="10 11">
        <text>D-alanyl-D-alanine + UDP-N-acetyl-alpha-D-muramoyl-L-alanyl-gamma-D-glutamyl-meso-2,6-diaminopimelate + ATP = UDP-N-acetyl-alpha-D-muramoyl-L-alanyl-gamma-D-glutamyl-meso-2,6-diaminopimeloyl-D-alanyl-D-alanine + ADP + phosphate + H(+)</text>
        <dbReference type="Rhea" id="RHEA:28374"/>
        <dbReference type="ChEBI" id="CHEBI:15378"/>
        <dbReference type="ChEBI" id="CHEBI:30616"/>
        <dbReference type="ChEBI" id="CHEBI:43474"/>
        <dbReference type="ChEBI" id="CHEBI:57822"/>
        <dbReference type="ChEBI" id="CHEBI:61386"/>
        <dbReference type="ChEBI" id="CHEBI:83905"/>
        <dbReference type="ChEBI" id="CHEBI:456216"/>
        <dbReference type="EC" id="6.3.2.10"/>
    </reaction>
</comment>
<dbReference type="GO" id="GO:0009252">
    <property type="term" value="P:peptidoglycan biosynthetic process"/>
    <property type="evidence" value="ECO:0007669"/>
    <property type="project" value="UniProtKB-UniRule"/>
</dbReference>
<dbReference type="HAMAP" id="MF_02019">
    <property type="entry name" value="MurF"/>
    <property type="match status" value="1"/>
</dbReference>
<dbReference type="AlphaFoldDB" id="A0A081P955"/>
<evidence type="ECO:0000256" key="9">
    <source>
        <dbReference type="ARBA" id="ARBA00023316"/>
    </source>
</evidence>
<dbReference type="PANTHER" id="PTHR43024">
    <property type="entry name" value="UDP-N-ACETYLMURAMOYL-TRIPEPTIDE--D-ALANYL-D-ALANINE LIGASE"/>
    <property type="match status" value="1"/>
</dbReference>
<evidence type="ECO:0000256" key="3">
    <source>
        <dbReference type="ARBA" id="ARBA00022618"/>
    </source>
</evidence>
<gene>
    <name evidence="10" type="primary">murF</name>
    <name evidence="15" type="ORF">ET33_25470</name>
</gene>
<dbReference type="Pfam" id="PF02875">
    <property type="entry name" value="Mur_ligase_C"/>
    <property type="match status" value="1"/>
</dbReference>
<feature type="domain" description="Mur ligase N-terminal catalytic" evidence="12">
    <location>
        <begin position="27"/>
        <end position="101"/>
    </location>
</feature>
<dbReference type="InterPro" id="IPR051046">
    <property type="entry name" value="MurCDEF_CellWall_CoF430Synth"/>
</dbReference>
<evidence type="ECO:0000313" key="16">
    <source>
        <dbReference type="Proteomes" id="UP000028123"/>
    </source>
</evidence>
<feature type="domain" description="Mur ligase central" evidence="14">
    <location>
        <begin position="111"/>
        <end position="304"/>
    </location>
</feature>
<dbReference type="Proteomes" id="UP000028123">
    <property type="component" value="Unassembled WGS sequence"/>
</dbReference>
<dbReference type="Pfam" id="PF01225">
    <property type="entry name" value="Mur_ligase"/>
    <property type="match status" value="1"/>
</dbReference>
<keyword evidence="2 10" id="KW-0436">Ligase</keyword>
<evidence type="ECO:0000256" key="7">
    <source>
        <dbReference type="ARBA" id="ARBA00022984"/>
    </source>
</evidence>
<dbReference type="PANTHER" id="PTHR43024:SF1">
    <property type="entry name" value="UDP-N-ACETYLMURAMOYL-TRIPEPTIDE--D-ALANYL-D-ALANINE LIGASE"/>
    <property type="match status" value="1"/>
</dbReference>
<dbReference type="Pfam" id="PF08245">
    <property type="entry name" value="Mur_ligase_M"/>
    <property type="match status" value="1"/>
</dbReference>
<evidence type="ECO:0000259" key="12">
    <source>
        <dbReference type="Pfam" id="PF01225"/>
    </source>
</evidence>
<dbReference type="GO" id="GO:0047480">
    <property type="term" value="F:UDP-N-acetylmuramoyl-tripeptide-D-alanyl-D-alanine ligase activity"/>
    <property type="evidence" value="ECO:0007669"/>
    <property type="project" value="UniProtKB-UniRule"/>
</dbReference>
<evidence type="ECO:0000259" key="13">
    <source>
        <dbReference type="Pfam" id="PF02875"/>
    </source>
</evidence>
<comment type="subcellular location">
    <subcellularLocation>
        <location evidence="10 11">Cytoplasm</location>
    </subcellularLocation>
</comment>
<dbReference type="SUPFAM" id="SSF53623">
    <property type="entry name" value="MurD-like peptide ligases, catalytic domain"/>
    <property type="match status" value="1"/>
</dbReference>
<dbReference type="EC" id="6.3.2.10" evidence="10 11"/>
<evidence type="ECO:0000256" key="6">
    <source>
        <dbReference type="ARBA" id="ARBA00022960"/>
    </source>
</evidence>
<dbReference type="Gene3D" id="3.40.1190.10">
    <property type="entry name" value="Mur-like, catalytic domain"/>
    <property type="match status" value="1"/>
</dbReference>
<keyword evidence="4 10" id="KW-0547">Nucleotide-binding</keyword>
<dbReference type="Gene3D" id="3.90.190.20">
    <property type="entry name" value="Mur ligase, C-terminal domain"/>
    <property type="match status" value="1"/>
</dbReference>
<dbReference type="InterPro" id="IPR004101">
    <property type="entry name" value="Mur_ligase_C"/>
</dbReference>
<dbReference type="GO" id="GO:0051301">
    <property type="term" value="P:cell division"/>
    <property type="evidence" value="ECO:0007669"/>
    <property type="project" value="UniProtKB-KW"/>
</dbReference>